<feature type="chain" id="PRO_5047010937" description="Chitin-binding type-1 domain-containing protein" evidence="4">
    <location>
        <begin position="28"/>
        <end position="2770"/>
    </location>
</feature>
<feature type="region of interest" description="Disordered" evidence="3">
    <location>
        <begin position="1394"/>
        <end position="1778"/>
    </location>
</feature>
<feature type="disulfide bond" evidence="2">
    <location>
        <begin position="2151"/>
        <end position="2165"/>
    </location>
</feature>
<dbReference type="EMBL" id="JBBWUH010000007">
    <property type="protein sequence ID" value="KAK8161536.1"/>
    <property type="molecule type" value="Genomic_DNA"/>
</dbReference>
<dbReference type="Proteomes" id="UP001456524">
    <property type="component" value="Unassembled WGS sequence"/>
</dbReference>
<feature type="compositionally biased region" description="Low complexity" evidence="3">
    <location>
        <begin position="1232"/>
        <end position="1305"/>
    </location>
</feature>
<name>A0ABR1XNA7_9PEZI</name>
<feature type="region of interest" description="Disordered" evidence="3">
    <location>
        <begin position="2572"/>
        <end position="2622"/>
    </location>
</feature>
<evidence type="ECO:0000256" key="1">
    <source>
        <dbReference type="ARBA" id="ARBA00022669"/>
    </source>
</evidence>
<feature type="region of interest" description="Disordered" evidence="3">
    <location>
        <begin position="553"/>
        <end position="620"/>
    </location>
</feature>
<protein>
    <recommendedName>
        <fullName evidence="5">Chitin-binding type-1 domain-containing protein</fullName>
    </recommendedName>
</protein>
<dbReference type="Pfam" id="PF00187">
    <property type="entry name" value="Chitin_bind_1"/>
    <property type="match status" value="2"/>
</dbReference>
<gene>
    <name evidence="6" type="ORF">IWX90DRAFT_506218</name>
</gene>
<feature type="region of interest" description="Disordered" evidence="3">
    <location>
        <begin position="1205"/>
        <end position="1307"/>
    </location>
</feature>
<feature type="region of interest" description="Disordered" evidence="3">
    <location>
        <begin position="1043"/>
        <end position="1064"/>
    </location>
</feature>
<feature type="region of interest" description="Disordered" evidence="3">
    <location>
        <begin position="2448"/>
        <end position="2471"/>
    </location>
</feature>
<feature type="region of interest" description="Disordered" evidence="3">
    <location>
        <begin position="1118"/>
        <end position="1156"/>
    </location>
</feature>
<dbReference type="Gene3D" id="3.30.60.10">
    <property type="entry name" value="Endochitinase-like"/>
    <property type="match status" value="3"/>
</dbReference>
<dbReference type="CDD" id="cd11618">
    <property type="entry name" value="ChtBD1_1"/>
    <property type="match status" value="1"/>
</dbReference>
<dbReference type="PANTHER" id="PTHR24216:SF65">
    <property type="entry name" value="PAXILLIN-LIKE PROTEIN 1"/>
    <property type="match status" value="1"/>
</dbReference>
<feature type="compositionally biased region" description="Low complexity" evidence="3">
    <location>
        <begin position="1530"/>
        <end position="1556"/>
    </location>
</feature>
<feature type="region of interest" description="Disordered" evidence="3">
    <location>
        <begin position="2078"/>
        <end position="2128"/>
    </location>
</feature>
<reference evidence="6 7" key="1">
    <citation type="journal article" date="2022" name="G3 (Bethesda)">
        <title>Enemy or ally: a genomic approach to elucidate the lifestyle of Phyllosticta citrichinaensis.</title>
        <authorList>
            <person name="Buijs V.A."/>
            <person name="Groenewald J.Z."/>
            <person name="Haridas S."/>
            <person name="LaButti K.M."/>
            <person name="Lipzen A."/>
            <person name="Martin F.M."/>
            <person name="Barry K."/>
            <person name="Grigoriev I.V."/>
            <person name="Crous P.W."/>
            <person name="Seidl M.F."/>
        </authorList>
    </citation>
    <scope>NUCLEOTIDE SEQUENCE [LARGE SCALE GENOMIC DNA]</scope>
    <source>
        <strain evidence="6 7">CBS 129764</strain>
    </source>
</reference>
<feature type="compositionally biased region" description="Polar residues" evidence="3">
    <location>
        <begin position="1118"/>
        <end position="1127"/>
    </location>
</feature>
<feature type="compositionally biased region" description="Low complexity" evidence="3">
    <location>
        <begin position="273"/>
        <end position="282"/>
    </location>
</feature>
<evidence type="ECO:0000259" key="5">
    <source>
        <dbReference type="PROSITE" id="PS50941"/>
    </source>
</evidence>
<proteinExistence type="predicted"/>
<sequence>MGGFWDSSFRTRFHHLLLFLSPILVSADPIPARAPGPSYSPSRLPQSYSSTYVPAASRPTSCPGQNGSIITGSSGYHYQILCNYGMTAYEGFYPQMNDFTDVSQCANQCDLYDDCTGATWGANTFCYLKTQIIYTVRNPAGTNGDNQIVCLDCPQSQCPRDDRTLQVRNGSTWGLICGFQTQSTNINGDAQEASVVNFDQCLDRCTTNPGCLDAHMQSDGCHLKSGFGQRITNNMGEGSWWNLDSPAMAQHRSLFPRYTPTGAAASMSPLPPSTTSRGSPTSRAGASTTAAPVQSPSGTPSYAPAPENPSCPVANNTVYTNPNTGSRFLIQCGIDARGTDMGGPRFATTAQWITESAQTCDTTAGCIWASVSGPAAYLKSSIDSLFSEPNIVGLRKLSTGTGPVRSSPAASTPNTSPTAVVTPTTTASPSAVASSPSGRNPSNSATGTGPSASYAPAGNDPSCPTANNTVYTVPSTGSTYLITCGVDAAGLNTPGTNPRRATTAQWIADLIRQCDNTALCNWISVSGNGGYFKQTVERTFSEPNIAGVRKLAAGTGSANTANTSPTGTIAPGAMSTPTSTLGASTPPSSTGASSTRRNPVASTTGANPSASYPPAGSDPSCPSANNTVYTVPNTGSKFLIQCGLDARGTDIGGPRFATTAQWLAESAQTCDSTASCIWASVSGPAAYLKSTIDSTFSEPNIAGLRKLYTGTGTGGTSGGASPPPASTPTAASTPAASTPSNPPPATTTPSTAPPAPSSTVQTGTAPSSTPSYPVCPSANNTVYTVPGTGSRFFIQCGIDAQGVDIPPAPRFAQGVSSSDEWIANLIGQCDAVGNCYWVSISGSAGYLKSSISSTFSEPNIVGARKLSPGEVVPTAPAPSNSVPSSRSGPSQATGSTNRGATTPSSPASTPSTGSTNPPGQSTPTSTTPQSPSTGTGGAPSSTGTSGASQYPTCPTANDTTYTAASGSQWYIICGIDARGVDIPPSPRFAQGVSSTDEWIANLIGQCDTTTDCNWLSVSGPAGYFKSSISSTFSEPNIVGIQRIGAGTPSQSTSPAQTSSTGFPPGTCGPQAGNQNCANAPDGPCCSQYGYCGSSEQYCGAGCQLAFGTCFPPSSSSLTDGPSNSLSKASTPSTGTSAGTPSQSTSPAQTSSTGFPPGTCGPQAGNQNCANAPDGPCCSQYGYCGSSELYCGAGCQLAFGTCFPPSSSSLTDGPSNSLSEASTPSTGASTNAQSPSTGSPSDTSTPSTGSTTNTQSPTAPTGASTTTGAPSGASTPTGGSTTNAQTPTGAPSSSTSSSPPVASNPTCPSANDTTYTAASGSQWYILCGIDSQGTELSGNPRFAEGVSSTDEWISNLISQCDATNNCNWLSVSGSAGYFKSAVFSLFSEPNIVGIRRLDTGGNTGTGTTNTAPTNTAPTNTARTNTAPTSPSNTTPTNTARTNTAPTSPSNTAPTNTARTNTAPTSPSNTTPTNTARTNTAPTSPSNTAPSNTARTNTAPMSPSNTTPTNTARTNTAPTSPSNTAPSNTARTNTAPMSPSNTTPTNTARTNTAPTSPSNTAPSNTARTNTAPMSPSNTAPTNTARTNTAPTSPSSNTAPTGPKNTAPTSPSNTTSTNTARTNTAPTSPSNTAPTNTARTNTAPTSSSNTAPTGPTNTAPRSPSSNTTPTGPSKTTPTVPTGPSNTAPTSPSNTTPTAPSKTSPTSPSNTTPTGTSNTGSPSNTARTNTGSASNTAGTNTGSTSKTAGTNTGSSTPSTSNSMGSSTVSPPAASSTPSCPSANGTIYTVPATGTKWYILCGIDSQGSEMPGNPRWATTADWIGDNIKGCDATPGCTWVSISGSAGYYKDLIVSTFSEPNIIGVRKVVGRVSSSSTGQSSTQPPSVVQPTGTPSPSNSASSPSASGSSTVSGSSSASSGGATIPAPSSPSSGTDTSVPTTSGPSTVTVAPTTSSIPTSSSATGLSSTVSQSASSTTSYVASPSNPTCPSANGTVYTVPSSGSTYFIQCGIDAQGTDIPPSPRFAEGVVSSDEWIANLIGQCDNQVGCNWVSASGPAGYLKASVDRTFSEPNIVGIRKLSAGTGASSSSSLSQSSPTPSSTTGGASTLPPTSPSSSATGSEVLSSSSSSASPSGFPLGSCGPAYGGNTCFDAYSGPCCSSSGYCGRDPEYCGAGCQDEYGLCGLAASSAISSSAATGSSTVASSRGVPSTAEIATESSVPSSSAPSTAPPSSALSTSSVLTPGVSSSSTLTGTSSLPSSQPSPPGTGSTLATSSSVPISSPSSTLPSQSTGTGLSSTGSPSSTLPSQSTGTGFSSTGSPSSTLPSQSTGTGLSSTASSSVPTLPSQSTGTGFSPTASSSVPTLPSQSTGTGFSSTASSVVPTSPSTSGGSSELPSSSPSATLPSQTTGTGFSSTGATSVPTSQSTGSGSSELSSSSVPTFSGVPASSTVFGNSTGTASQSASGTVPATSASFSAAPTNPTCPSANNTVYTASSGGSYLIQCGIDAQGQDLANQPVWAMTADWVGELINRCDQTADCNWVSISGSAGYMKSSVTRTFSEPNIIGVRKLFAGPGAQSSSGLSSTTSSSLGQTGSVSSSLPSSSNTGVPVITPTVTGSSTISQSPSSTASYAVAPTNPTCPSANNTVYTPPGADSTFLIQCGIDAQGQELAGNPRWANVATTDMWVADLIDQCSATPDCVWVSVSGSAGYLKSNVNNLFSEPNIIGRHDIQLFANEYSWIVIDLDCDWRRQLLELEHRTKHLSELDSCVKHPELYWKHL</sequence>
<evidence type="ECO:0000313" key="6">
    <source>
        <dbReference type="EMBL" id="KAK8161536.1"/>
    </source>
</evidence>
<feature type="compositionally biased region" description="Polar residues" evidence="3">
    <location>
        <begin position="284"/>
        <end position="300"/>
    </location>
</feature>
<comment type="caution">
    <text evidence="2">Lacks conserved residue(s) required for the propagation of feature annotation.</text>
</comment>
<keyword evidence="1 2" id="KW-0147">Chitin-binding</keyword>
<feature type="signal peptide" evidence="4">
    <location>
        <begin position="1"/>
        <end position="27"/>
    </location>
</feature>
<feature type="compositionally biased region" description="Pro residues" evidence="3">
    <location>
        <begin position="740"/>
        <end position="756"/>
    </location>
</feature>
<evidence type="ECO:0000313" key="7">
    <source>
        <dbReference type="Proteomes" id="UP001456524"/>
    </source>
</evidence>
<feature type="compositionally biased region" description="Low complexity" evidence="3">
    <location>
        <begin position="1128"/>
        <end position="1152"/>
    </location>
</feature>
<evidence type="ECO:0000256" key="2">
    <source>
        <dbReference type="PROSITE-ProRule" id="PRU00261"/>
    </source>
</evidence>
<evidence type="ECO:0000256" key="4">
    <source>
        <dbReference type="SAM" id="SignalP"/>
    </source>
</evidence>
<feature type="compositionally biased region" description="Polar residues" evidence="3">
    <location>
        <begin position="438"/>
        <end position="451"/>
    </location>
</feature>
<feature type="compositionally biased region" description="Low complexity" evidence="3">
    <location>
        <begin position="871"/>
        <end position="892"/>
    </location>
</feature>
<feature type="compositionally biased region" description="Polar residues" evidence="3">
    <location>
        <begin position="2340"/>
        <end position="2358"/>
    </location>
</feature>
<feature type="compositionally biased region" description="Low complexity" evidence="3">
    <location>
        <begin position="727"/>
        <end position="739"/>
    </location>
</feature>
<feature type="domain" description="Chitin-binding type-1" evidence="5">
    <location>
        <begin position="1064"/>
        <end position="1111"/>
    </location>
</feature>
<feature type="region of interest" description="Disordered" evidence="3">
    <location>
        <begin position="712"/>
        <end position="771"/>
    </location>
</feature>
<feature type="compositionally biased region" description="Low complexity" evidence="3">
    <location>
        <begin position="1494"/>
        <end position="1520"/>
    </location>
</feature>
<feature type="compositionally biased region" description="Low complexity" evidence="3">
    <location>
        <begin position="406"/>
        <end position="437"/>
    </location>
</feature>
<feature type="region of interest" description="Disordered" evidence="3">
    <location>
        <begin position="871"/>
        <end position="951"/>
    </location>
</feature>
<feature type="compositionally biased region" description="Low complexity" evidence="3">
    <location>
        <begin position="2572"/>
        <end position="2621"/>
    </location>
</feature>
<dbReference type="PANTHER" id="PTHR24216">
    <property type="entry name" value="PAXILLIN-RELATED"/>
    <property type="match status" value="1"/>
</dbReference>
<feature type="disulfide bond" evidence="2">
    <location>
        <begin position="1084"/>
        <end position="1098"/>
    </location>
</feature>
<feature type="compositionally biased region" description="Polar residues" evidence="3">
    <location>
        <begin position="1557"/>
        <end position="1573"/>
    </location>
</feature>
<dbReference type="InterPro" id="IPR036861">
    <property type="entry name" value="Endochitinase-like_sf"/>
</dbReference>
<keyword evidence="4" id="KW-0732">Signal</keyword>
<feature type="compositionally biased region" description="Low complexity" evidence="3">
    <location>
        <begin position="2211"/>
        <end position="2339"/>
    </location>
</feature>
<dbReference type="PROSITE" id="PS50941">
    <property type="entry name" value="CHIT_BIND_I_2"/>
    <property type="match status" value="3"/>
</dbReference>
<feature type="compositionally biased region" description="Low complexity" evidence="3">
    <location>
        <begin position="1574"/>
        <end position="1778"/>
    </location>
</feature>
<dbReference type="CDD" id="cd00035">
    <property type="entry name" value="ChtBD1"/>
    <property type="match status" value="2"/>
</dbReference>
<feature type="compositionally biased region" description="Low complexity" evidence="3">
    <location>
        <begin position="1404"/>
        <end position="1484"/>
    </location>
</feature>
<dbReference type="SMART" id="SM00270">
    <property type="entry name" value="ChtBD1"/>
    <property type="match status" value="3"/>
</dbReference>
<evidence type="ECO:0000256" key="3">
    <source>
        <dbReference type="SAM" id="MobiDB-lite"/>
    </source>
</evidence>
<feature type="compositionally biased region" description="Polar residues" evidence="3">
    <location>
        <begin position="760"/>
        <end position="771"/>
    </location>
</feature>
<feature type="compositionally biased region" description="Low complexity" evidence="3">
    <location>
        <begin position="2359"/>
        <end position="2432"/>
    </location>
</feature>
<feature type="disulfide bond" evidence="2">
    <location>
        <begin position="1176"/>
        <end position="1190"/>
    </location>
</feature>
<dbReference type="SUPFAM" id="SSF57016">
    <property type="entry name" value="Plant lectins/antimicrobial peptides"/>
    <property type="match status" value="3"/>
</dbReference>
<feature type="region of interest" description="Disordered" evidence="3">
    <location>
        <begin position="259"/>
        <end position="308"/>
    </location>
</feature>
<dbReference type="InterPro" id="IPR001002">
    <property type="entry name" value="Chitin-bd_1"/>
</dbReference>
<comment type="caution">
    <text evidence="6">The sequence shown here is derived from an EMBL/GenBank/DDBJ whole genome shotgun (WGS) entry which is preliminary data.</text>
</comment>
<feature type="compositionally biased region" description="Low complexity" evidence="3">
    <location>
        <begin position="582"/>
        <end position="595"/>
    </location>
</feature>
<feature type="compositionally biased region" description="Low complexity" evidence="3">
    <location>
        <begin position="899"/>
        <end position="949"/>
    </location>
</feature>
<feature type="compositionally biased region" description="Low complexity" evidence="3">
    <location>
        <begin position="1047"/>
        <end position="1060"/>
    </location>
</feature>
<feature type="domain" description="Chitin-binding type-1" evidence="5">
    <location>
        <begin position="1156"/>
        <end position="1203"/>
    </location>
</feature>
<feature type="compositionally biased region" description="Low complexity" evidence="3">
    <location>
        <begin position="553"/>
        <end position="564"/>
    </location>
</feature>
<feature type="region of interest" description="Disordered" evidence="3">
    <location>
        <begin position="2191"/>
        <end position="2432"/>
    </location>
</feature>
<feature type="compositionally biased region" description="Polar residues" evidence="3">
    <location>
        <begin position="596"/>
        <end position="610"/>
    </location>
</feature>
<feature type="region of interest" description="Disordered" evidence="3">
    <location>
        <begin position="1868"/>
        <end position="1962"/>
    </location>
</feature>
<feature type="domain" description="Chitin-binding type-1" evidence="5">
    <location>
        <begin position="2131"/>
        <end position="2178"/>
    </location>
</feature>
<feature type="compositionally biased region" description="Polar residues" evidence="3">
    <location>
        <begin position="1205"/>
        <end position="1231"/>
    </location>
</feature>
<accession>A0ABR1XNA7</accession>
<keyword evidence="2" id="KW-1015">Disulfide bond</keyword>
<keyword evidence="7" id="KW-1185">Reference proteome</keyword>
<feature type="region of interest" description="Disordered" evidence="3">
    <location>
        <begin position="397"/>
        <end position="457"/>
    </location>
</feature>
<organism evidence="6 7">
    <name type="scientific">Phyllosticta citrichinensis</name>
    <dbReference type="NCBI Taxonomy" id="1130410"/>
    <lineage>
        <taxon>Eukaryota</taxon>
        <taxon>Fungi</taxon>
        <taxon>Dikarya</taxon>
        <taxon>Ascomycota</taxon>
        <taxon>Pezizomycotina</taxon>
        <taxon>Dothideomycetes</taxon>
        <taxon>Dothideomycetes incertae sedis</taxon>
        <taxon>Botryosphaeriales</taxon>
        <taxon>Phyllostictaceae</taxon>
        <taxon>Phyllosticta</taxon>
    </lineage>
</organism>